<dbReference type="Pfam" id="PF14019">
    <property type="entry name" value="DUF4235"/>
    <property type="match status" value="1"/>
</dbReference>
<dbReference type="InterPro" id="IPR025329">
    <property type="entry name" value="DUF4235"/>
</dbReference>
<dbReference type="PATRIC" id="fig|43678.3.peg.4029"/>
<dbReference type="AlphaFoldDB" id="A0A161YD12"/>
<sequence length="108" mass="11788">MSDATIDHVTDRTEEHDGKAAKILYRPFGLISSIIGGLVAGQVFKQVYKRVSPGHRKDAPTPLQSEYPLREILIAALIQGAVFSGVKALIDRGGARAFQKWTGEWPGD</sequence>
<dbReference type="EMBL" id="LRIE01000085">
    <property type="protein sequence ID" value="KZM33538.1"/>
    <property type="molecule type" value="Genomic_DNA"/>
</dbReference>
<name>A0A161YD12_9CELL</name>
<comment type="caution">
    <text evidence="1">The sequence shown here is derived from an EMBL/GenBank/DDBJ whole genome shotgun (WGS) entry which is preliminary data.</text>
</comment>
<gene>
    <name evidence="1" type="ORF">OJAG_38580</name>
</gene>
<dbReference type="RefSeq" id="WP_056760907.1">
    <property type="nucleotide sequence ID" value="NZ_LRIE01000085.1"/>
</dbReference>
<accession>A0A161YD12</accession>
<organism evidence="1 2">
    <name type="scientific">Oerskovia enterophila</name>
    <dbReference type="NCBI Taxonomy" id="43678"/>
    <lineage>
        <taxon>Bacteria</taxon>
        <taxon>Bacillati</taxon>
        <taxon>Actinomycetota</taxon>
        <taxon>Actinomycetes</taxon>
        <taxon>Micrococcales</taxon>
        <taxon>Cellulomonadaceae</taxon>
        <taxon>Oerskovia</taxon>
    </lineage>
</organism>
<reference evidence="1 2" key="1">
    <citation type="submission" date="2016-01" db="EMBL/GenBank/DDBJ databases">
        <title>Genome sequence of Oerskovia enterophila VJag, an agar and cellulose degrading bacterium.</title>
        <authorList>
            <person name="Poehlein A."/>
            <person name="Jag V."/>
            <person name="Bengelsdorf F."/>
            <person name="Duerre P."/>
            <person name="Daniel R."/>
        </authorList>
    </citation>
    <scope>NUCLEOTIDE SEQUENCE [LARGE SCALE GENOMIC DNA]</scope>
    <source>
        <strain evidence="1 2">VJag</strain>
    </source>
</reference>
<evidence type="ECO:0000313" key="2">
    <source>
        <dbReference type="Proteomes" id="UP000076447"/>
    </source>
</evidence>
<dbReference type="OrthoDB" id="5244650at2"/>
<proteinExistence type="predicted"/>
<dbReference type="STRING" id="43678.OJAG_38580"/>
<evidence type="ECO:0008006" key="3">
    <source>
        <dbReference type="Google" id="ProtNLM"/>
    </source>
</evidence>
<protein>
    <recommendedName>
        <fullName evidence="3">DUF4235 domain-containing protein</fullName>
    </recommendedName>
</protein>
<dbReference type="Proteomes" id="UP000076447">
    <property type="component" value="Unassembled WGS sequence"/>
</dbReference>
<evidence type="ECO:0000313" key="1">
    <source>
        <dbReference type="EMBL" id="KZM33538.1"/>
    </source>
</evidence>